<name>A0A016TR65_9BILA</name>
<gene>
    <name evidence="1" type="primary">Acey_s0085.g1860</name>
    <name evidence="1" type="ORF">Y032_0085g1860</name>
</gene>
<dbReference type="AlphaFoldDB" id="A0A016TR65"/>
<protein>
    <submittedName>
        <fullName evidence="1">Uncharacterized protein</fullName>
    </submittedName>
</protein>
<keyword evidence="2" id="KW-1185">Reference proteome</keyword>
<proteinExistence type="predicted"/>
<sequence>MQDLKNLPQDFTAAPNVKLGKAQRPLVEDAMRERVQQVCDQLERLTQSPSGYRVFGKELFALLHGEGIENIEDLRDFINTTGKDGEILEDICADLNTDVTQVRKAVRDLKKQTGHQQQEVEMETDEGIDTNTCGNTIQDYEQRF</sequence>
<organism evidence="1 2">
    <name type="scientific">Ancylostoma ceylanicum</name>
    <dbReference type="NCBI Taxonomy" id="53326"/>
    <lineage>
        <taxon>Eukaryota</taxon>
        <taxon>Metazoa</taxon>
        <taxon>Ecdysozoa</taxon>
        <taxon>Nematoda</taxon>
        <taxon>Chromadorea</taxon>
        <taxon>Rhabditida</taxon>
        <taxon>Rhabditina</taxon>
        <taxon>Rhabditomorpha</taxon>
        <taxon>Strongyloidea</taxon>
        <taxon>Ancylostomatidae</taxon>
        <taxon>Ancylostomatinae</taxon>
        <taxon>Ancylostoma</taxon>
    </lineage>
</organism>
<dbReference type="Proteomes" id="UP000024635">
    <property type="component" value="Unassembled WGS sequence"/>
</dbReference>
<comment type="caution">
    <text evidence="1">The sequence shown here is derived from an EMBL/GenBank/DDBJ whole genome shotgun (WGS) entry which is preliminary data.</text>
</comment>
<dbReference type="EMBL" id="JARK01001421">
    <property type="protein sequence ID" value="EYC04913.1"/>
    <property type="molecule type" value="Genomic_DNA"/>
</dbReference>
<evidence type="ECO:0000313" key="1">
    <source>
        <dbReference type="EMBL" id="EYC04913.1"/>
    </source>
</evidence>
<accession>A0A016TR65</accession>
<reference evidence="2" key="1">
    <citation type="journal article" date="2015" name="Nat. Genet.">
        <title>The genome and transcriptome of the zoonotic hookworm Ancylostoma ceylanicum identify infection-specific gene families.</title>
        <authorList>
            <person name="Schwarz E.M."/>
            <person name="Hu Y."/>
            <person name="Antoshechkin I."/>
            <person name="Miller M.M."/>
            <person name="Sternberg P.W."/>
            <person name="Aroian R.V."/>
        </authorList>
    </citation>
    <scope>NUCLEOTIDE SEQUENCE</scope>
    <source>
        <strain evidence="2">HY135</strain>
    </source>
</reference>
<evidence type="ECO:0000313" key="2">
    <source>
        <dbReference type="Proteomes" id="UP000024635"/>
    </source>
</evidence>